<gene>
    <name evidence="1" type="ORF">SAMN04244573_03196</name>
</gene>
<dbReference type="Proteomes" id="UP000199267">
    <property type="component" value="Unassembled WGS sequence"/>
</dbReference>
<protein>
    <submittedName>
        <fullName evidence="1">Uncharacterized protein</fullName>
    </submittedName>
</protein>
<proteinExistence type="predicted"/>
<dbReference type="AlphaFoldDB" id="A0A1H9MMV1"/>
<sequence length="62" mass="6905">MFLIEETREETLAVKATAAGKPVAKRKTPDRPRTFDDTRIAARGGEAAFEYFVKHGKLPVSK</sequence>
<dbReference type="RefSeq" id="WP_090623764.1">
    <property type="nucleotide sequence ID" value="NZ_FOFJ01000036.1"/>
</dbReference>
<accession>A0A1H9MMV1</accession>
<organism evidence="1 2">
    <name type="scientific">Azotobacter beijerinckii</name>
    <dbReference type="NCBI Taxonomy" id="170623"/>
    <lineage>
        <taxon>Bacteria</taxon>
        <taxon>Pseudomonadati</taxon>
        <taxon>Pseudomonadota</taxon>
        <taxon>Gammaproteobacteria</taxon>
        <taxon>Pseudomonadales</taxon>
        <taxon>Pseudomonadaceae</taxon>
        <taxon>Azotobacter</taxon>
    </lineage>
</organism>
<evidence type="ECO:0000313" key="2">
    <source>
        <dbReference type="Proteomes" id="UP000199267"/>
    </source>
</evidence>
<name>A0A1H9MMV1_9GAMM</name>
<dbReference type="EMBL" id="FOFJ01000036">
    <property type="protein sequence ID" value="SER25022.1"/>
    <property type="molecule type" value="Genomic_DNA"/>
</dbReference>
<evidence type="ECO:0000313" key="1">
    <source>
        <dbReference type="EMBL" id="SER25022.1"/>
    </source>
</evidence>
<reference evidence="1 2" key="1">
    <citation type="submission" date="2016-10" db="EMBL/GenBank/DDBJ databases">
        <authorList>
            <person name="de Groot N.N."/>
        </authorList>
    </citation>
    <scope>NUCLEOTIDE SEQUENCE [LARGE SCALE GENOMIC DNA]</scope>
    <source>
        <strain evidence="1 2">DSM 378</strain>
    </source>
</reference>